<dbReference type="AlphaFoldDB" id="A0A840QU12"/>
<keyword evidence="2" id="KW-0813">Transport</keyword>
<evidence type="ECO:0000256" key="3">
    <source>
        <dbReference type="ARBA" id="ARBA00022475"/>
    </source>
</evidence>
<keyword evidence="3" id="KW-1003">Cell membrane</keyword>
<dbReference type="Gene3D" id="3.40.190.10">
    <property type="entry name" value="Periplasmic binding protein-like II"/>
    <property type="match status" value="1"/>
</dbReference>
<dbReference type="Pfam" id="PF04069">
    <property type="entry name" value="OpuAC"/>
    <property type="match status" value="1"/>
</dbReference>
<comment type="subcellular location">
    <subcellularLocation>
        <location evidence="1">Cell membrane</location>
    </subcellularLocation>
</comment>
<evidence type="ECO:0000313" key="7">
    <source>
        <dbReference type="EMBL" id="MBB5174875.1"/>
    </source>
</evidence>
<keyword evidence="8" id="KW-1185">Reference proteome</keyword>
<accession>A0A840QU12</accession>
<comment type="caution">
    <text evidence="7">The sequence shown here is derived from an EMBL/GenBank/DDBJ whole genome shotgun (WGS) entry which is preliminary data.</text>
</comment>
<evidence type="ECO:0000313" key="8">
    <source>
        <dbReference type="Proteomes" id="UP000551878"/>
    </source>
</evidence>
<dbReference type="GO" id="GO:0031460">
    <property type="term" value="P:glycine betaine transport"/>
    <property type="evidence" value="ECO:0007669"/>
    <property type="project" value="TreeGrafter"/>
</dbReference>
<name>A0A840QU12_9BACI</name>
<evidence type="ECO:0000256" key="5">
    <source>
        <dbReference type="SAM" id="SignalP"/>
    </source>
</evidence>
<dbReference type="GO" id="GO:0005275">
    <property type="term" value="F:amine transmembrane transporter activity"/>
    <property type="evidence" value="ECO:0007669"/>
    <property type="project" value="TreeGrafter"/>
</dbReference>
<dbReference type="PROSITE" id="PS51257">
    <property type="entry name" value="PROKAR_LIPOPROTEIN"/>
    <property type="match status" value="1"/>
</dbReference>
<dbReference type="EMBL" id="JACHHB010000017">
    <property type="protein sequence ID" value="MBB5174875.1"/>
    <property type="molecule type" value="Genomic_DNA"/>
</dbReference>
<dbReference type="SUPFAM" id="SSF53850">
    <property type="entry name" value="Periplasmic binding protein-like II"/>
    <property type="match status" value="1"/>
</dbReference>
<evidence type="ECO:0000256" key="1">
    <source>
        <dbReference type="ARBA" id="ARBA00004236"/>
    </source>
</evidence>
<dbReference type="Proteomes" id="UP000551878">
    <property type="component" value="Unassembled WGS sequence"/>
</dbReference>
<sequence>MKKYALSVTLSSLLIMTACAGGETETKGDIHIGLNNWAENIAVSNMWAIVLEEEGYDVQLTMSEKSPIWTGVAAGEIDIAPEIWLPTTDEPLYEDYQDDIVLQDIWYEGTELGLGVPEYVDVDSIDELNDHVDKFDGRIVGIDPGSSLVGLTEDAVEEYGLDYDLRDSSESTMITELDNAYEAEEPIVATLWSPHWLFAEYDLKYLEDPEGIYGEPDDIYYMTRLDFENDHPEVVEWMNNWYMDDETLGDLMSTINELDDEEAGAEQWIEENRDLVDEWLEK</sequence>
<evidence type="ECO:0000259" key="6">
    <source>
        <dbReference type="Pfam" id="PF04069"/>
    </source>
</evidence>
<dbReference type="InterPro" id="IPR007210">
    <property type="entry name" value="ABC_Gly_betaine_transp_sub-bd"/>
</dbReference>
<evidence type="ECO:0000256" key="4">
    <source>
        <dbReference type="ARBA" id="ARBA00023136"/>
    </source>
</evidence>
<organism evidence="7 8">
    <name type="scientific">Texcoconibacillus texcoconensis</name>
    <dbReference type="NCBI Taxonomy" id="1095777"/>
    <lineage>
        <taxon>Bacteria</taxon>
        <taxon>Bacillati</taxon>
        <taxon>Bacillota</taxon>
        <taxon>Bacilli</taxon>
        <taxon>Bacillales</taxon>
        <taxon>Bacillaceae</taxon>
        <taxon>Texcoconibacillus</taxon>
    </lineage>
</organism>
<keyword evidence="4" id="KW-0472">Membrane</keyword>
<dbReference type="PANTHER" id="PTHR47737:SF1">
    <property type="entry name" value="GLYCINE BETAINE_PROLINE BETAINE TRANSPORT SYSTEM PERMEASE PROTEIN PROW"/>
    <property type="match status" value="1"/>
</dbReference>
<dbReference type="GO" id="GO:0015871">
    <property type="term" value="P:choline transport"/>
    <property type="evidence" value="ECO:0007669"/>
    <property type="project" value="TreeGrafter"/>
</dbReference>
<gene>
    <name evidence="7" type="ORF">HNQ41_003098</name>
</gene>
<feature type="chain" id="PRO_5039290419" evidence="5">
    <location>
        <begin position="21"/>
        <end position="282"/>
    </location>
</feature>
<feature type="domain" description="ABC-type glycine betaine transport system substrate-binding" evidence="6">
    <location>
        <begin position="29"/>
        <end position="271"/>
    </location>
</feature>
<dbReference type="GO" id="GO:0015226">
    <property type="term" value="F:carnitine transmembrane transporter activity"/>
    <property type="evidence" value="ECO:0007669"/>
    <property type="project" value="TreeGrafter"/>
</dbReference>
<dbReference type="PANTHER" id="PTHR47737">
    <property type="entry name" value="GLYCINE BETAINE/PROLINE BETAINE TRANSPORT SYSTEM PERMEASE PROTEIN PROW"/>
    <property type="match status" value="1"/>
</dbReference>
<dbReference type="RefSeq" id="WP_184665276.1">
    <property type="nucleotide sequence ID" value="NZ_JACHHB010000017.1"/>
</dbReference>
<protein>
    <submittedName>
        <fullName evidence="7">Glycine betaine/proline transport system substrate-binding protein</fullName>
    </submittedName>
</protein>
<feature type="signal peptide" evidence="5">
    <location>
        <begin position="1"/>
        <end position="20"/>
    </location>
</feature>
<proteinExistence type="predicted"/>
<evidence type="ECO:0000256" key="2">
    <source>
        <dbReference type="ARBA" id="ARBA00022448"/>
    </source>
</evidence>
<dbReference type="Gene3D" id="3.40.190.100">
    <property type="entry name" value="Glycine betaine-binding periplasmic protein, domain 2"/>
    <property type="match status" value="1"/>
</dbReference>
<dbReference type="GO" id="GO:0043190">
    <property type="term" value="C:ATP-binding cassette (ABC) transporter complex"/>
    <property type="evidence" value="ECO:0007669"/>
    <property type="project" value="InterPro"/>
</dbReference>
<dbReference type="CDD" id="cd13639">
    <property type="entry name" value="PBP2_OpuAC_like"/>
    <property type="match status" value="1"/>
</dbReference>
<keyword evidence="5" id="KW-0732">Signal</keyword>
<reference evidence="7 8" key="1">
    <citation type="submission" date="2020-08" db="EMBL/GenBank/DDBJ databases">
        <title>Genomic Encyclopedia of Type Strains, Phase IV (KMG-IV): sequencing the most valuable type-strain genomes for metagenomic binning, comparative biology and taxonomic classification.</title>
        <authorList>
            <person name="Goeker M."/>
        </authorList>
    </citation>
    <scope>NUCLEOTIDE SEQUENCE [LARGE SCALE GENOMIC DNA]</scope>
    <source>
        <strain evidence="7 8">DSM 24696</strain>
    </source>
</reference>